<dbReference type="SUPFAM" id="SSF143422">
    <property type="entry name" value="Transposase IS200-like"/>
    <property type="match status" value="1"/>
</dbReference>
<evidence type="ECO:0000313" key="2">
    <source>
        <dbReference type="EMBL" id="PJE57966.1"/>
    </source>
</evidence>
<dbReference type="PANTHER" id="PTHR34322">
    <property type="entry name" value="TRANSPOSASE, Y1_TNP DOMAIN-CONTAINING"/>
    <property type="match status" value="1"/>
</dbReference>
<proteinExistence type="predicted"/>
<protein>
    <submittedName>
        <fullName evidence="2">Transposase</fullName>
    </submittedName>
</protein>
<dbReference type="Proteomes" id="UP000231450">
    <property type="component" value="Unassembled WGS sequence"/>
</dbReference>
<evidence type="ECO:0000259" key="1">
    <source>
        <dbReference type="SMART" id="SM01321"/>
    </source>
</evidence>
<dbReference type="InterPro" id="IPR002686">
    <property type="entry name" value="Transposase_17"/>
</dbReference>
<gene>
    <name evidence="2" type="ORF">COU81_03275</name>
</gene>
<feature type="domain" description="Transposase IS200-like" evidence="1">
    <location>
        <begin position="9"/>
        <end position="124"/>
    </location>
</feature>
<dbReference type="GO" id="GO:0006313">
    <property type="term" value="P:DNA transposition"/>
    <property type="evidence" value="ECO:0007669"/>
    <property type="project" value="InterPro"/>
</dbReference>
<dbReference type="AlphaFoldDB" id="A0A2M8KDH9"/>
<organism evidence="2 3">
    <name type="scientific">Candidatus Portnoybacteria bacterium CG10_big_fil_rev_8_21_14_0_10_36_7</name>
    <dbReference type="NCBI Taxonomy" id="1974812"/>
    <lineage>
        <taxon>Bacteria</taxon>
        <taxon>Candidatus Portnoyibacteriota</taxon>
    </lineage>
</organism>
<dbReference type="Pfam" id="PF01797">
    <property type="entry name" value="Y1_Tnp"/>
    <property type="match status" value="1"/>
</dbReference>
<dbReference type="GO" id="GO:0003677">
    <property type="term" value="F:DNA binding"/>
    <property type="evidence" value="ECO:0007669"/>
    <property type="project" value="InterPro"/>
</dbReference>
<evidence type="ECO:0000313" key="3">
    <source>
        <dbReference type="Proteomes" id="UP000231450"/>
    </source>
</evidence>
<dbReference type="SMART" id="SM01321">
    <property type="entry name" value="Y1_Tnp"/>
    <property type="match status" value="1"/>
</dbReference>
<sequence length="200" mass="23781">MAYPPRLFENGSFYHIYNRGNRKQQIFLSSRDYERFLGKIIEYKKKINVNIIAFCLMPNHFHFLIQQLSINAISKFFSDLCNSYSKYFNTKYETVGSLYQGRFKAKLIDSDEYLIHVSRYIHLNPIDLFFPSKNIVNDLLNYEWSSLKSYLSSSKNETIDTDIILNYFSKKNPVDEYRKFIVSNINVPAYPIIEHLVFDE</sequence>
<dbReference type="EMBL" id="PFDW01000067">
    <property type="protein sequence ID" value="PJE57966.1"/>
    <property type="molecule type" value="Genomic_DNA"/>
</dbReference>
<dbReference type="Gene3D" id="3.30.70.1290">
    <property type="entry name" value="Transposase IS200-like"/>
    <property type="match status" value="1"/>
</dbReference>
<dbReference type="InterPro" id="IPR036515">
    <property type="entry name" value="Transposase_17_sf"/>
</dbReference>
<dbReference type="GO" id="GO:0004803">
    <property type="term" value="F:transposase activity"/>
    <property type="evidence" value="ECO:0007669"/>
    <property type="project" value="InterPro"/>
</dbReference>
<reference evidence="3" key="1">
    <citation type="submission" date="2017-09" db="EMBL/GenBank/DDBJ databases">
        <title>Depth-based differentiation of microbial function through sediment-hosted aquifers and enrichment of novel symbionts in the deep terrestrial subsurface.</title>
        <authorList>
            <person name="Probst A.J."/>
            <person name="Ladd B."/>
            <person name="Jarett J.K."/>
            <person name="Geller-Mcgrath D.E."/>
            <person name="Sieber C.M.K."/>
            <person name="Emerson J.B."/>
            <person name="Anantharaman K."/>
            <person name="Thomas B.C."/>
            <person name="Malmstrom R."/>
            <person name="Stieglmeier M."/>
            <person name="Klingl A."/>
            <person name="Woyke T."/>
            <person name="Ryan C.M."/>
            <person name="Banfield J.F."/>
        </authorList>
    </citation>
    <scope>NUCLEOTIDE SEQUENCE [LARGE SCALE GENOMIC DNA]</scope>
</reference>
<dbReference type="PANTHER" id="PTHR34322:SF2">
    <property type="entry name" value="TRANSPOSASE IS200-LIKE DOMAIN-CONTAINING PROTEIN"/>
    <property type="match status" value="1"/>
</dbReference>
<name>A0A2M8KDH9_9BACT</name>
<accession>A0A2M8KDH9</accession>
<comment type="caution">
    <text evidence="2">The sequence shown here is derived from an EMBL/GenBank/DDBJ whole genome shotgun (WGS) entry which is preliminary data.</text>
</comment>